<evidence type="ECO:0000256" key="12">
    <source>
        <dbReference type="ARBA" id="ARBA00044727"/>
    </source>
</evidence>
<comment type="similarity">
    <text evidence="3">Belongs to the ALG10 glucosyltransferase family.</text>
</comment>
<evidence type="ECO:0000313" key="16">
    <source>
        <dbReference type="Proteomes" id="UP000001593"/>
    </source>
</evidence>
<dbReference type="InterPro" id="IPR016900">
    <property type="entry name" value="Alg10"/>
</dbReference>
<evidence type="ECO:0000256" key="2">
    <source>
        <dbReference type="ARBA" id="ARBA00004922"/>
    </source>
</evidence>
<gene>
    <name evidence="15" type="ORF">NEMVEDRAFT_v1g9724</name>
</gene>
<keyword evidence="8 14" id="KW-0812">Transmembrane</keyword>
<dbReference type="InParanoid" id="A8DVN2"/>
<dbReference type="Proteomes" id="UP000001593">
    <property type="component" value="Unassembled WGS sequence"/>
</dbReference>
<evidence type="ECO:0000256" key="11">
    <source>
        <dbReference type="ARBA" id="ARBA00023136"/>
    </source>
</evidence>
<dbReference type="PANTHER" id="PTHR12989:SF10">
    <property type="entry name" value="DOL-P-GLC:GLC(2)MAN(9)GLCNAC(2)-PP-DOL ALPHA-1,2-GLUCOSYLTRANSFERASE-RELATED"/>
    <property type="match status" value="1"/>
</dbReference>
<dbReference type="EC" id="2.4.1.256" evidence="4"/>
<dbReference type="PANTHER" id="PTHR12989">
    <property type="entry name" value="ALPHA-1,2-GLUCOSYLTRANSFERASE ALG10"/>
    <property type="match status" value="1"/>
</dbReference>
<evidence type="ECO:0000256" key="10">
    <source>
        <dbReference type="ARBA" id="ARBA00022989"/>
    </source>
</evidence>
<dbReference type="AlphaFoldDB" id="A8DVN2"/>
<keyword evidence="10 14" id="KW-1133">Transmembrane helix</keyword>
<dbReference type="GO" id="GO:0006488">
    <property type="term" value="P:dolichol-linked oligosaccharide biosynthetic process"/>
    <property type="evidence" value="ECO:0007669"/>
    <property type="project" value="InterPro"/>
</dbReference>
<evidence type="ECO:0000256" key="13">
    <source>
        <dbReference type="ARBA" id="ARBA00048064"/>
    </source>
</evidence>
<dbReference type="STRING" id="45351.A8DVN2"/>
<accession>A8DVN2</accession>
<organism evidence="15 16">
    <name type="scientific">Nematostella vectensis</name>
    <name type="common">Starlet sea anemone</name>
    <dbReference type="NCBI Taxonomy" id="45351"/>
    <lineage>
        <taxon>Eukaryota</taxon>
        <taxon>Metazoa</taxon>
        <taxon>Cnidaria</taxon>
        <taxon>Anthozoa</taxon>
        <taxon>Hexacorallia</taxon>
        <taxon>Actiniaria</taxon>
        <taxon>Edwardsiidae</taxon>
        <taxon>Nematostella</taxon>
    </lineage>
</organism>
<reference evidence="15 16" key="1">
    <citation type="journal article" date="2007" name="Science">
        <title>Sea anemone genome reveals ancestral eumetazoan gene repertoire and genomic organization.</title>
        <authorList>
            <person name="Putnam N.H."/>
            <person name="Srivastava M."/>
            <person name="Hellsten U."/>
            <person name="Dirks B."/>
            <person name="Chapman J."/>
            <person name="Salamov A."/>
            <person name="Terry A."/>
            <person name="Shapiro H."/>
            <person name="Lindquist E."/>
            <person name="Kapitonov V.V."/>
            <person name="Jurka J."/>
            <person name="Genikhovich G."/>
            <person name="Grigoriev I.V."/>
            <person name="Lucas S.M."/>
            <person name="Steele R.E."/>
            <person name="Finnerty J.R."/>
            <person name="Technau U."/>
            <person name="Martindale M.Q."/>
            <person name="Rokhsar D.S."/>
        </authorList>
    </citation>
    <scope>NUCLEOTIDE SEQUENCE [LARGE SCALE GENOMIC DNA]</scope>
    <source>
        <strain evidence="16">CH2 X CH6</strain>
    </source>
</reference>
<comment type="pathway">
    <text evidence="2">Protein modification; protein glycosylation.</text>
</comment>
<dbReference type="PhylomeDB" id="A8DVN2"/>
<name>A8DVN2_NEMVE</name>
<dbReference type="HOGENOM" id="CLU_1909159_0_0_1"/>
<comment type="function">
    <text evidence="12">Dol-P-Glc:Glc(2)Man(9)GlcNAc(2)-PP-Dol alpha-1,2-glucosyltransferase that operates in the biosynthetic pathway of dolichol-linked oligosaccharides, the glycan precursors employed in protein asparagine (N)-glycosylation. The assembly of dolichol-linked oligosaccharides begins on the cytosolic side of the endoplasmic reticulum membrane and finishes in its lumen. The sequential addition of sugars to dolichol pyrophosphate produces dolichol-linked oligosaccharides containing fourteen sugars, including two GlcNAcs, nine mannoses and three glucoses. Once assembled, the oligosaccharide is transferred from the lipid to nascent proteins by oligosaccharyltransferases. In the lumen of the endoplasmic reticulum, adds the third and last glucose residue from dolichyl phosphate glucose (Dol-P-Glc) onto the lipid-linked oligosaccharide intermediate Glc(2)Man(9)GlcNAc(2)-PP-Dol to produce Glc(3)Man(9)GlcNAc(2)-PP-Dol.</text>
</comment>
<evidence type="ECO:0000256" key="8">
    <source>
        <dbReference type="ARBA" id="ARBA00022692"/>
    </source>
</evidence>
<evidence type="ECO:0000256" key="1">
    <source>
        <dbReference type="ARBA" id="ARBA00004477"/>
    </source>
</evidence>
<keyword evidence="11 14" id="KW-0472">Membrane</keyword>
<evidence type="ECO:0000313" key="15">
    <source>
        <dbReference type="EMBL" id="EDO25727.1"/>
    </source>
</evidence>
<evidence type="ECO:0000256" key="5">
    <source>
        <dbReference type="ARBA" id="ARBA00018512"/>
    </source>
</evidence>
<dbReference type="GO" id="GO:0106073">
    <property type="term" value="F:dolichyl pyrophosphate Glc2Man9GlcNAc2 alpha-1,2-glucosyltransferase activity"/>
    <property type="evidence" value="ECO:0007669"/>
    <property type="project" value="UniProtKB-EC"/>
</dbReference>
<dbReference type="GO" id="GO:0005789">
    <property type="term" value="C:endoplasmic reticulum membrane"/>
    <property type="evidence" value="ECO:0007669"/>
    <property type="project" value="UniProtKB-SubCell"/>
</dbReference>
<evidence type="ECO:0000256" key="4">
    <source>
        <dbReference type="ARBA" id="ARBA00011967"/>
    </source>
</evidence>
<feature type="non-terminal residue" evidence="15">
    <location>
        <position position="77"/>
    </location>
</feature>
<feature type="transmembrane region" description="Helical" evidence="14">
    <location>
        <begin position="60"/>
        <end position="76"/>
    </location>
</feature>
<keyword evidence="6" id="KW-0328">Glycosyltransferase</keyword>
<proteinExistence type="inferred from homology"/>
<evidence type="ECO:0000256" key="7">
    <source>
        <dbReference type="ARBA" id="ARBA00022679"/>
    </source>
</evidence>
<evidence type="ECO:0000256" key="6">
    <source>
        <dbReference type="ARBA" id="ARBA00022676"/>
    </source>
</evidence>
<evidence type="ECO:0000256" key="14">
    <source>
        <dbReference type="SAM" id="Phobius"/>
    </source>
</evidence>
<sequence>QPYLDEIFHIPQAQQYCEYKFSEWDPKITTLPGLYLVSLAILRVAAFFSSTELIDVCSVLWLRFTNVFFVIGNAWLL</sequence>
<keyword evidence="16" id="KW-1185">Reference proteome</keyword>
<feature type="non-terminal residue" evidence="15">
    <location>
        <position position="1"/>
    </location>
</feature>
<feature type="transmembrane region" description="Helical" evidence="14">
    <location>
        <begin position="28"/>
        <end position="48"/>
    </location>
</feature>
<comment type="subcellular location">
    <subcellularLocation>
        <location evidence="1">Endoplasmic reticulum membrane</location>
        <topology evidence="1">Multi-pass membrane protein</topology>
    </subcellularLocation>
</comment>
<dbReference type="EMBL" id="DS478407">
    <property type="protein sequence ID" value="EDO25727.1"/>
    <property type="molecule type" value="Genomic_DNA"/>
</dbReference>
<evidence type="ECO:0000256" key="3">
    <source>
        <dbReference type="ARBA" id="ARBA00010600"/>
    </source>
</evidence>
<protein>
    <recommendedName>
        <fullName evidence="5">Dol-P-Glc:Glc(2)Man(9)GlcNAc(2)-PP-Dol alpha-1,2-glucosyltransferase</fullName>
        <ecNumber evidence="4">2.4.1.256</ecNumber>
    </recommendedName>
</protein>
<keyword evidence="7" id="KW-0808">Transferase</keyword>
<comment type="catalytic activity">
    <reaction evidence="13">
        <text>an alpha-D-Glc-(1-&gt;3)-alpha-D-Glc-(1-&gt;3)-alpha-D-Man-(1-&gt;2)-alpha-D-Man-(1-&gt;2)-alpha-D-Man-(1-&gt;3)-[alpha-D-Man-(1-&gt;2)-alpha-D-Man-(1-&gt;3)-[alpha-D-Man-(1-&gt;2)-alpha-D-Man-(1-&gt;6)]-alpha-D-Man-(1-&gt;6)]-beta-D-Man-(1-&gt;4)-beta-D-GlcNAc-(1-&gt;4)-alpha-D-GlcNAc-diphospho-di-trans,poly-cis-dolichol + a di-trans,poly-cis-dolichyl beta-D-glucosyl phosphate = a alpha-D-Glc-(1-&gt;2)-alpha-D-Glc-(1-&gt;3)-alpha-D-Glc-(1-&gt;3)-alpha-D-Man-(1-&gt;2)-alpha-D-Man-(1-&gt;2)-alpha-D-Man-(1-&gt;3)-[alpha-D-Man-(1-&gt;2)-alpha-D-Man-(1-&gt;3)-[alpha-D-Man-(1-&gt;2)-alpha-D-Man-(1-&gt;6)]-alpha-D-Man-(1-&gt;6)]-beta-D-Man-(1-&gt;4)-beta-D-GlcNAc-(1-&gt;4)-alpha-D-GlcNAc-diphospho-di-trans,poly-cis-dolichol + a di-trans,poly-cis-dolichyl phosphate + H(+)</text>
        <dbReference type="Rhea" id="RHEA:29543"/>
        <dbReference type="Rhea" id="RHEA-COMP:19498"/>
        <dbReference type="Rhea" id="RHEA-COMP:19502"/>
        <dbReference type="Rhea" id="RHEA-COMP:19512"/>
        <dbReference type="Rhea" id="RHEA-COMP:19522"/>
        <dbReference type="ChEBI" id="CHEBI:15378"/>
        <dbReference type="ChEBI" id="CHEBI:57525"/>
        <dbReference type="ChEBI" id="CHEBI:57683"/>
        <dbReference type="ChEBI" id="CHEBI:132522"/>
        <dbReference type="ChEBI" id="CHEBI:132523"/>
        <dbReference type="EC" id="2.4.1.256"/>
    </reaction>
    <physiologicalReaction direction="left-to-right" evidence="13">
        <dbReference type="Rhea" id="RHEA:29544"/>
    </physiologicalReaction>
</comment>
<dbReference type="Pfam" id="PF04922">
    <property type="entry name" value="DIE2_ALG10"/>
    <property type="match status" value="1"/>
</dbReference>
<evidence type="ECO:0000256" key="9">
    <source>
        <dbReference type="ARBA" id="ARBA00022824"/>
    </source>
</evidence>
<keyword evidence="9" id="KW-0256">Endoplasmic reticulum</keyword>